<gene>
    <name evidence="1" type="ORF">Q4490_09580</name>
</gene>
<dbReference type="RefSeq" id="WP_303550139.1">
    <property type="nucleotide sequence ID" value="NZ_JAUOPG010000005.1"/>
</dbReference>
<organism evidence="1 2">
    <name type="scientific">Neptunomonas phycophila</name>
    <dbReference type="NCBI Taxonomy" id="1572645"/>
    <lineage>
        <taxon>Bacteria</taxon>
        <taxon>Pseudomonadati</taxon>
        <taxon>Pseudomonadota</taxon>
        <taxon>Gammaproteobacteria</taxon>
        <taxon>Oceanospirillales</taxon>
        <taxon>Oceanospirillaceae</taxon>
        <taxon>Neptunomonas</taxon>
    </lineage>
</organism>
<dbReference type="AlphaFoldDB" id="A0AAW7XHX0"/>
<accession>A0AAW7XHX0</accession>
<protein>
    <submittedName>
        <fullName evidence="1">Uncharacterized protein</fullName>
    </submittedName>
</protein>
<evidence type="ECO:0000313" key="1">
    <source>
        <dbReference type="EMBL" id="MDO6453816.1"/>
    </source>
</evidence>
<dbReference type="EMBL" id="JAUOPG010000005">
    <property type="protein sequence ID" value="MDO6453816.1"/>
    <property type="molecule type" value="Genomic_DNA"/>
</dbReference>
<dbReference type="Proteomes" id="UP001169862">
    <property type="component" value="Unassembled WGS sequence"/>
</dbReference>
<proteinExistence type="predicted"/>
<sequence>MRSRFRWLIWLILPVLAVAGVQGFYWFQVKRSVDNLISSISPIAQVSYQQISAWAFQDVSLTGMRVRLNSGKPLLSAEQLSIGATNWLDLLSLDNALSSGVVSSSFFVSLDQLQLSSESFSLLKHQHVDNKDTPSLSTLICPEEAAFGRTPLEELGYKNIRGSATFLFDPSLQNNALRLVLKADFNQLAAGEIDLLVGQPGRVSLRREQLAASVIQQMRVSIKDQGINTRWRNRCAEQAGVELANYSALYQDALNAWWALYGVNVSEDVLQSMVSLWQPNMSTQVRFEPAVPPSLSALTAIEGVEGVFSRAEVRWSVGAKLIEFTDAEWEVILQLYAGDVRSAARAMVTPDAIIEKPAGISEARLREIVPGVMPIRPPEKEKRFELTPFPELEGYIGSSIKVQTLFGREMDGVLVGVNSSGISIRRHIQQGKATIPVLRENISAVEVYR</sequence>
<evidence type="ECO:0000313" key="2">
    <source>
        <dbReference type="Proteomes" id="UP001169862"/>
    </source>
</evidence>
<reference evidence="1" key="1">
    <citation type="submission" date="2023-07" db="EMBL/GenBank/DDBJ databases">
        <title>Genome content predicts the carbon catabolic preferences of heterotrophic bacteria.</title>
        <authorList>
            <person name="Gralka M."/>
        </authorList>
    </citation>
    <scope>NUCLEOTIDE SEQUENCE</scope>
    <source>
        <strain evidence="1">I2M16</strain>
    </source>
</reference>
<comment type="caution">
    <text evidence="1">The sequence shown here is derived from an EMBL/GenBank/DDBJ whole genome shotgun (WGS) entry which is preliminary data.</text>
</comment>
<name>A0AAW7XHX0_9GAMM</name>